<reference evidence="2" key="1">
    <citation type="journal article" date="2019" name="Int. J. Syst. Evol. Microbiol.">
        <title>The Global Catalogue of Microorganisms (GCM) 10K type strain sequencing project: providing services to taxonomists for standard genome sequencing and annotation.</title>
        <authorList>
            <consortium name="The Broad Institute Genomics Platform"/>
            <consortium name="The Broad Institute Genome Sequencing Center for Infectious Disease"/>
            <person name="Wu L."/>
            <person name="Ma J."/>
        </authorList>
    </citation>
    <scope>NUCLEOTIDE SEQUENCE [LARGE SCALE GENOMIC DNA]</scope>
    <source>
        <strain evidence="2">JCM 16702</strain>
    </source>
</reference>
<protein>
    <recommendedName>
        <fullName evidence="3">HK97 gp10 family phage protein</fullName>
    </recommendedName>
</protein>
<dbReference type="EMBL" id="BAAAZG010000035">
    <property type="protein sequence ID" value="GAA4082704.1"/>
    <property type="molecule type" value="Genomic_DNA"/>
</dbReference>
<keyword evidence="2" id="KW-1185">Reference proteome</keyword>
<organism evidence="1 2">
    <name type="scientific">Actinomadura miaoliensis</name>
    <dbReference type="NCBI Taxonomy" id="430685"/>
    <lineage>
        <taxon>Bacteria</taxon>
        <taxon>Bacillati</taxon>
        <taxon>Actinomycetota</taxon>
        <taxon>Actinomycetes</taxon>
        <taxon>Streptosporangiales</taxon>
        <taxon>Thermomonosporaceae</taxon>
        <taxon>Actinomadura</taxon>
    </lineage>
</organism>
<dbReference type="RefSeq" id="WP_344951437.1">
    <property type="nucleotide sequence ID" value="NZ_BAAAZG010000035.1"/>
</dbReference>
<proteinExistence type="predicted"/>
<comment type="caution">
    <text evidence="1">The sequence shown here is derived from an EMBL/GenBank/DDBJ whole genome shotgun (WGS) entry which is preliminary data.</text>
</comment>
<evidence type="ECO:0000313" key="2">
    <source>
        <dbReference type="Proteomes" id="UP001500683"/>
    </source>
</evidence>
<accession>A0ABP7W729</accession>
<sequence>MAQIRVTMTPGWQRLLRPRLRRAENRLAEMVAEDARRFVPIDSGELQSTIQARGNRVYVGTDYWHIVEFGSRPHTIYPRAKKALYWRGAAHPVHRVRHPGTPAQPFMRPALYRRRTPPDMA</sequence>
<evidence type="ECO:0008006" key="3">
    <source>
        <dbReference type="Google" id="ProtNLM"/>
    </source>
</evidence>
<evidence type="ECO:0000313" key="1">
    <source>
        <dbReference type="EMBL" id="GAA4082704.1"/>
    </source>
</evidence>
<gene>
    <name evidence="1" type="ORF">GCM10022214_47440</name>
</gene>
<dbReference type="Proteomes" id="UP001500683">
    <property type="component" value="Unassembled WGS sequence"/>
</dbReference>
<name>A0ABP7W729_9ACTN</name>